<name>A0A2D1GNZ1_9CAUD</name>
<sequence length="909" mass="99608">MTFTINEDDYLANYADGDEEELAHYGILRKSGRYPWGSGGPEYASNAGFLGMVDGLKKQGLSEAEIARGLGISTTQLRAAKSIAKTEEKTRQVQHATRLKNTGMSNVAIAKEMGLNESTVRTLLKPDADRKAEILESTVNVLKNEVDKHGYIDVGAGVEQHMGVTKDKLGIAVAHLKEKGYDVHYVLVDQLGTSHQTRMKVLVPPNTTYSEVFRNRDNIRIPGSHSDDGGKTYFAKQPPISVDAKRVKVNYAEDGGAKADGVIYVRRGKEDLTLGKSNYAQVRIAVGGTHYLKGMAMYRDDLPDGVDLVFNTNKSNTGNKLDAMKKMKDDPTDPFGAIVRQLPKLDAFGREIPGTVRSAMNIVNEEGSWGKWSRSLSSQMLSKQMPNLARDQLAMTYERKRREFDEIMSLTNPVVKKRLLEAFSDDADSSAVHLKAAALPRQASHVILPINSMKPNEVYAPNYKDGEPVVLIRYPHGGIFEIPELRVNNQHPEAKRLLGNAPDAIGIHHTVAERLSGADFDGDTVLVIPNRDRKVMTKPPLEGLKGFDPMQYKLPDDSPIKRMDARTKGIQMGLVSNLITDMHAIGAPDSELARAVRHSMVVIDGEKHNLDYRQSARDNGIPALMKKYQGRSTGGAATIISRANSDIKVPERKLRSAAKGGPIDKVTGKKVYEYSGATYTQTKTSKSGKVTEKEVLKPGGTSKRLAEEDNAHALSSGTRIEKIYADHSNKLKALANTARKEMVHTRTAPYSPSAKAAYSHEVRSLDAKLALALRNAPLERQAHVLGNAQVRAKTQANPDMEKSEKKKLKAKALDEARKRTGANKTRIEITDAEWAAIQAGAISSSKLNQILANADLDKVKQLATPKEKLLMSGGKKTQALAMLRRGYTQAEVADALGVSLSTLKQSIGE</sequence>
<protein>
    <submittedName>
        <fullName evidence="1">Helix-turn-helix DNA binding domain protein</fullName>
    </submittedName>
</protein>
<evidence type="ECO:0000313" key="1">
    <source>
        <dbReference type="EMBL" id="ATN93704.1"/>
    </source>
</evidence>
<keyword evidence="2" id="KW-1185">Reference proteome</keyword>
<gene>
    <name evidence="1" type="ORF">SEA_SCAP1_55</name>
</gene>
<reference evidence="1 2" key="1">
    <citation type="submission" date="2017-09" db="EMBL/GenBank/DDBJ databases">
        <authorList>
            <person name="Ehlers B."/>
            <person name="Leendertz F.H."/>
        </authorList>
    </citation>
    <scope>NUCLEOTIDE SEQUENCE [LARGE SCALE GENOMIC DNA]</scope>
</reference>
<dbReference type="Proteomes" id="UP000228985">
    <property type="component" value="Segment"/>
</dbReference>
<accession>A0A2D1GNZ1</accession>
<proteinExistence type="predicted"/>
<organism evidence="1 2">
    <name type="scientific">Streptomyces phage Scap1</name>
    <dbReference type="NCBI Taxonomy" id="2041354"/>
    <lineage>
        <taxon>Viruses</taxon>
        <taxon>Duplodnaviria</taxon>
        <taxon>Heunggongvirae</taxon>
        <taxon>Uroviricota</taxon>
        <taxon>Caudoviricetes</taxon>
        <taxon>Scapunavirus</taxon>
        <taxon>Scapunavirus scap1</taxon>
    </lineage>
</organism>
<evidence type="ECO:0000313" key="2">
    <source>
        <dbReference type="Proteomes" id="UP000228985"/>
    </source>
</evidence>
<dbReference type="EMBL" id="MF975637">
    <property type="protein sequence ID" value="ATN93704.1"/>
    <property type="molecule type" value="Genomic_DNA"/>
</dbReference>
<dbReference type="OrthoDB" id="812at10239"/>